<dbReference type="PANTHER" id="PTHR24286">
    <property type="entry name" value="CYTOCHROME P450 26"/>
    <property type="match status" value="1"/>
</dbReference>
<proteinExistence type="inferred from homology"/>
<keyword evidence="10" id="KW-0325">Glycoprotein</keyword>
<gene>
    <name evidence="15" type="ORF">RND81_01G038900</name>
</gene>
<comment type="catalytic activity">
    <reaction evidence="12">
        <text>beta-amyrin + 3 reduced [NADPH--hemoprotein reductase] + 3 O2 = oleanolate + 3 oxidized [NADPH--hemoprotein reductase] + 4 H2O + 4 H(+)</text>
        <dbReference type="Rhea" id="RHEA:43068"/>
        <dbReference type="Rhea" id="RHEA-COMP:11964"/>
        <dbReference type="Rhea" id="RHEA-COMP:11965"/>
        <dbReference type="ChEBI" id="CHEBI:10352"/>
        <dbReference type="ChEBI" id="CHEBI:15377"/>
        <dbReference type="ChEBI" id="CHEBI:15378"/>
        <dbReference type="ChEBI" id="CHEBI:15379"/>
        <dbReference type="ChEBI" id="CHEBI:57618"/>
        <dbReference type="ChEBI" id="CHEBI:58210"/>
        <dbReference type="ChEBI" id="CHEBI:82828"/>
        <dbReference type="EC" id="1.14.14.126"/>
    </reaction>
    <physiologicalReaction direction="left-to-right" evidence="12">
        <dbReference type="Rhea" id="RHEA:43069"/>
    </physiologicalReaction>
</comment>
<keyword evidence="6" id="KW-0735">Signal-anchor</keyword>
<name>A0AAW1NDY7_SAPOF</name>
<dbReference type="PRINTS" id="PR00463">
    <property type="entry name" value="EP450I"/>
</dbReference>
<keyword evidence="7" id="KW-1133">Transmembrane helix</keyword>
<evidence type="ECO:0000256" key="5">
    <source>
        <dbReference type="ARBA" id="ARBA00022723"/>
    </source>
</evidence>
<dbReference type="SUPFAM" id="SSF48264">
    <property type="entry name" value="Cytochrome P450"/>
    <property type="match status" value="1"/>
</dbReference>
<dbReference type="InterPro" id="IPR001128">
    <property type="entry name" value="Cyt_P450"/>
</dbReference>
<dbReference type="GO" id="GO:0016104">
    <property type="term" value="P:triterpenoid biosynthetic process"/>
    <property type="evidence" value="ECO:0007669"/>
    <property type="project" value="UniProtKB-ARBA"/>
</dbReference>
<comment type="subcellular location">
    <subcellularLocation>
        <location evidence="2">Membrane</location>
        <topology evidence="2">Single-pass type II membrane protein</topology>
    </subcellularLocation>
</comment>
<evidence type="ECO:0000256" key="12">
    <source>
        <dbReference type="ARBA" id="ARBA00093231"/>
    </source>
</evidence>
<evidence type="ECO:0000313" key="16">
    <source>
        <dbReference type="Proteomes" id="UP001443914"/>
    </source>
</evidence>
<keyword evidence="13 14" id="KW-0349">Heme</keyword>
<comment type="similarity">
    <text evidence="3 14">Belongs to the cytochrome P450 family.</text>
</comment>
<dbReference type="PANTHER" id="PTHR24286:SF53">
    <property type="entry name" value="BETA-AMYRIN 28-OXIDASE-LIKE"/>
    <property type="match status" value="1"/>
</dbReference>
<dbReference type="GO" id="GO:0005506">
    <property type="term" value="F:iron ion binding"/>
    <property type="evidence" value="ECO:0007669"/>
    <property type="project" value="InterPro"/>
</dbReference>
<keyword evidence="7" id="KW-0472">Membrane</keyword>
<dbReference type="InterPro" id="IPR036396">
    <property type="entry name" value="Cyt_P450_sf"/>
</dbReference>
<reference evidence="15" key="1">
    <citation type="submission" date="2024-03" db="EMBL/GenBank/DDBJ databases">
        <title>WGS assembly of Saponaria officinalis var. Norfolk2.</title>
        <authorList>
            <person name="Jenkins J."/>
            <person name="Shu S."/>
            <person name="Grimwood J."/>
            <person name="Barry K."/>
            <person name="Goodstein D."/>
            <person name="Schmutz J."/>
            <person name="Leebens-Mack J."/>
            <person name="Osbourn A."/>
        </authorList>
    </citation>
    <scope>NUCLEOTIDE SEQUENCE [LARGE SCALE GENOMIC DNA]</scope>
    <source>
        <strain evidence="15">JIC</strain>
    </source>
</reference>
<dbReference type="InterPro" id="IPR017972">
    <property type="entry name" value="Cyt_P450_CS"/>
</dbReference>
<evidence type="ECO:0000256" key="1">
    <source>
        <dbReference type="ARBA" id="ARBA00001971"/>
    </source>
</evidence>
<evidence type="ECO:0000256" key="8">
    <source>
        <dbReference type="ARBA" id="ARBA00023002"/>
    </source>
</evidence>
<evidence type="ECO:0000256" key="11">
    <source>
        <dbReference type="ARBA" id="ARBA00066327"/>
    </source>
</evidence>
<evidence type="ECO:0000256" key="14">
    <source>
        <dbReference type="RuleBase" id="RU000461"/>
    </source>
</evidence>
<evidence type="ECO:0000256" key="2">
    <source>
        <dbReference type="ARBA" id="ARBA00004606"/>
    </source>
</evidence>
<evidence type="ECO:0000256" key="4">
    <source>
        <dbReference type="ARBA" id="ARBA00022692"/>
    </source>
</evidence>
<dbReference type="Pfam" id="PF00067">
    <property type="entry name" value="p450"/>
    <property type="match status" value="1"/>
</dbReference>
<dbReference type="GO" id="GO:0016135">
    <property type="term" value="P:saponin biosynthetic process"/>
    <property type="evidence" value="ECO:0007669"/>
    <property type="project" value="UniProtKB-ARBA"/>
</dbReference>
<evidence type="ECO:0000256" key="10">
    <source>
        <dbReference type="ARBA" id="ARBA00023180"/>
    </source>
</evidence>
<dbReference type="FunFam" id="1.10.630.10:FF:000022">
    <property type="entry name" value="Taxadiene 5-alpha hydroxylase"/>
    <property type="match status" value="1"/>
</dbReference>
<evidence type="ECO:0000256" key="7">
    <source>
        <dbReference type="ARBA" id="ARBA00022989"/>
    </source>
</evidence>
<evidence type="ECO:0000256" key="9">
    <source>
        <dbReference type="ARBA" id="ARBA00023004"/>
    </source>
</evidence>
<dbReference type="GO" id="GO:0016020">
    <property type="term" value="C:membrane"/>
    <property type="evidence" value="ECO:0007669"/>
    <property type="project" value="UniProtKB-SubCell"/>
</dbReference>
<dbReference type="GO" id="GO:0016125">
    <property type="term" value="P:sterol metabolic process"/>
    <property type="evidence" value="ECO:0007669"/>
    <property type="project" value="TreeGrafter"/>
</dbReference>
<evidence type="ECO:0000256" key="3">
    <source>
        <dbReference type="ARBA" id="ARBA00010617"/>
    </source>
</evidence>
<dbReference type="Gene3D" id="1.10.630.10">
    <property type="entry name" value="Cytochrome P450"/>
    <property type="match status" value="1"/>
</dbReference>
<keyword evidence="4" id="KW-0812">Transmembrane</keyword>
<dbReference type="EMBL" id="JBDFQZ010000001">
    <property type="protein sequence ID" value="KAK9755624.1"/>
    <property type="molecule type" value="Genomic_DNA"/>
</dbReference>
<evidence type="ECO:0000256" key="6">
    <source>
        <dbReference type="ARBA" id="ARBA00022968"/>
    </source>
</evidence>
<keyword evidence="5 13" id="KW-0479">Metal-binding</keyword>
<dbReference type="AlphaFoldDB" id="A0AAW1NDY7"/>
<dbReference type="GO" id="GO:0020037">
    <property type="term" value="F:heme binding"/>
    <property type="evidence" value="ECO:0007669"/>
    <property type="project" value="InterPro"/>
</dbReference>
<keyword evidence="9 13" id="KW-0408">Iron</keyword>
<organism evidence="15 16">
    <name type="scientific">Saponaria officinalis</name>
    <name type="common">Common soapwort</name>
    <name type="synonym">Lychnis saponaria</name>
    <dbReference type="NCBI Taxonomy" id="3572"/>
    <lineage>
        <taxon>Eukaryota</taxon>
        <taxon>Viridiplantae</taxon>
        <taxon>Streptophyta</taxon>
        <taxon>Embryophyta</taxon>
        <taxon>Tracheophyta</taxon>
        <taxon>Spermatophyta</taxon>
        <taxon>Magnoliopsida</taxon>
        <taxon>eudicotyledons</taxon>
        <taxon>Gunneridae</taxon>
        <taxon>Pentapetalae</taxon>
        <taxon>Caryophyllales</taxon>
        <taxon>Caryophyllaceae</taxon>
        <taxon>Caryophylleae</taxon>
        <taxon>Saponaria</taxon>
    </lineage>
</organism>
<keyword evidence="8 14" id="KW-0560">Oxidoreductase</keyword>
<sequence>MAVLCGPAGNKFLFSTDDKLIKPWWPKSVSQALLFESSYKSSLLEDNSFLKLDSMHHYVPIMDSTAKDHLKMNWVPYDVVKVHPLVKQFTFVLACRLFINYFDDQVKALAKPFFVVARGIVSAPVNFPGTPFNAAVKGGAVIKEKLVEIVRQRRTEMTATGNDVVGQDLLSKLIFSCGKDGVYYSEEDIASKIIGYLIASFYTTSSAITFVLSHLADHPGVYDRVLEEQMEIAKTKEEGELLNWGDIQRMKYTWNVVCESMRLIPPAHGGFKEVLSDFTFAGFNIPKGWKAFWTVHSTNKNPKYFHDPEKFDPSRFEGKGPLPFTYVPFGGGPRMCAGKEYARIEILVFVHNVVTRFKLKKVNPNVKIIYSPDPVPVEGSPMCLQPHK</sequence>
<evidence type="ECO:0000256" key="13">
    <source>
        <dbReference type="PIRSR" id="PIRSR602401-1"/>
    </source>
</evidence>
<keyword evidence="14" id="KW-0503">Monooxygenase</keyword>
<comment type="caution">
    <text evidence="15">The sequence shown here is derived from an EMBL/GenBank/DDBJ whole genome shotgun (WGS) entry which is preliminary data.</text>
</comment>
<dbReference type="InterPro" id="IPR002401">
    <property type="entry name" value="Cyt_P450_E_grp-I"/>
</dbReference>
<dbReference type="GO" id="GO:0102373">
    <property type="term" value="F:beta-amyrin 28-monooxygenase activity"/>
    <property type="evidence" value="ECO:0007669"/>
    <property type="project" value="UniProtKB-EC"/>
</dbReference>
<dbReference type="EC" id="1.14.14.126" evidence="11"/>
<accession>A0AAW1NDY7</accession>
<keyword evidence="16" id="KW-1185">Reference proteome</keyword>
<dbReference type="CDD" id="cd11043">
    <property type="entry name" value="CYP90-like"/>
    <property type="match status" value="1"/>
</dbReference>
<feature type="binding site" description="axial binding residue" evidence="13">
    <location>
        <position position="336"/>
    </location>
    <ligand>
        <name>heme</name>
        <dbReference type="ChEBI" id="CHEBI:30413"/>
    </ligand>
    <ligandPart>
        <name>Fe</name>
        <dbReference type="ChEBI" id="CHEBI:18248"/>
    </ligandPart>
</feature>
<protein>
    <recommendedName>
        <fullName evidence="11">beta-amyrin 28-monooxygenase</fullName>
        <ecNumber evidence="11">1.14.14.126</ecNumber>
    </recommendedName>
</protein>
<dbReference type="PROSITE" id="PS00086">
    <property type="entry name" value="CYTOCHROME_P450"/>
    <property type="match status" value="1"/>
</dbReference>
<evidence type="ECO:0000313" key="15">
    <source>
        <dbReference type="EMBL" id="KAK9755624.1"/>
    </source>
</evidence>
<dbReference type="PRINTS" id="PR00385">
    <property type="entry name" value="P450"/>
</dbReference>
<dbReference type="Proteomes" id="UP001443914">
    <property type="component" value="Unassembled WGS sequence"/>
</dbReference>
<comment type="cofactor">
    <cofactor evidence="1 13">
        <name>heme</name>
        <dbReference type="ChEBI" id="CHEBI:30413"/>
    </cofactor>
</comment>